<reference evidence="1 2" key="1">
    <citation type="submission" date="2014-04" db="EMBL/GenBank/DDBJ databases">
        <title>Draft genome sequence of Hydrogenovibrio marinus MH-110, a model organism for aerobic H2 metabolism.</title>
        <authorList>
            <person name="Cha H.J."/>
            <person name="Jo B.H."/>
            <person name="Hwang B.H."/>
        </authorList>
    </citation>
    <scope>NUCLEOTIDE SEQUENCE [LARGE SCALE GENOMIC DNA]</scope>
    <source>
        <strain evidence="1 2">MH-110</strain>
    </source>
</reference>
<keyword evidence="2" id="KW-1185">Reference proteome</keyword>
<protein>
    <submittedName>
        <fullName evidence="1">Uncharacterized protein</fullName>
    </submittedName>
</protein>
<dbReference type="STRING" id="28885.EI16_11740"/>
<organism evidence="1 2">
    <name type="scientific">Hydrogenovibrio marinus</name>
    <dbReference type="NCBI Taxonomy" id="28885"/>
    <lineage>
        <taxon>Bacteria</taxon>
        <taxon>Pseudomonadati</taxon>
        <taxon>Pseudomonadota</taxon>
        <taxon>Gammaproteobacteria</taxon>
        <taxon>Thiotrichales</taxon>
        <taxon>Piscirickettsiaceae</taxon>
        <taxon>Hydrogenovibrio</taxon>
    </lineage>
</organism>
<dbReference type="RefSeq" id="WP_029908085.1">
    <property type="nucleotide sequence ID" value="NZ_AP020335.1"/>
</dbReference>
<comment type="caution">
    <text evidence="1">The sequence shown here is derived from an EMBL/GenBank/DDBJ whole genome shotgun (WGS) entry which is preliminary data.</text>
</comment>
<name>A0A066ZSW2_HYDMR</name>
<dbReference type="AlphaFoldDB" id="A0A066ZSW2"/>
<accession>A0A066ZSW2</accession>
<gene>
    <name evidence="1" type="ORF">EI16_11740</name>
</gene>
<evidence type="ECO:0000313" key="1">
    <source>
        <dbReference type="EMBL" id="KDN96898.1"/>
    </source>
</evidence>
<dbReference type="Proteomes" id="UP000027341">
    <property type="component" value="Unassembled WGS sequence"/>
</dbReference>
<dbReference type="EMBL" id="JMIU01000001">
    <property type="protein sequence ID" value="KDN96898.1"/>
    <property type="molecule type" value="Genomic_DNA"/>
</dbReference>
<proteinExistence type="predicted"/>
<evidence type="ECO:0000313" key="2">
    <source>
        <dbReference type="Proteomes" id="UP000027341"/>
    </source>
</evidence>
<sequence length="199" mass="22348">MSKTTLDPSLLEQLGIVNWRMHTQFARSPEAPVYESANQNQVAAVVKESPQPAYSALEEPVEQIVGDVVELEASEALQSENQSTTELVFVGVGLEQVWQNEESPAWRLMLNILNALEISEEDVLYFDTGLLHTEDAIWMTLEEIIDTGVEQVFSFDEDGMLNEALSEGLQVETLPSLDAMLMQGYAKKQGYYRLANYVR</sequence>